<protein>
    <recommendedName>
        <fullName evidence="3">DUF1127 domain-containing protein</fullName>
    </recommendedName>
</protein>
<dbReference type="Proteomes" id="UP001597186">
    <property type="component" value="Unassembled WGS sequence"/>
</dbReference>
<accession>A0ABW4EIZ3</accession>
<organism evidence="1 2">
    <name type="scientific">Lacimonas salitolerans</name>
    <dbReference type="NCBI Taxonomy" id="1323750"/>
    <lineage>
        <taxon>Bacteria</taxon>
        <taxon>Pseudomonadati</taxon>
        <taxon>Pseudomonadota</taxon>
        <taxon>Alphaproteobacteria</taxon>
        <taxon>Rhodobacterales</taxon>
        <taxon>Paracoccaceae</taxon>
        <taxon>Lacimonas</taxon>
    </lineage>
</organism>
<keyword evidence="2" id="KW-1185">Reference proteome</keyword>
<gene>
    <name evidence="1" type="ORF">ACFTOW_11075</name>
</gene>
<name>A0ABW4EIZ3_9RHOB</name>
<evidence type="ECO:0008006" key="3">
    <source>
        <dbReference type="Google" id="ProtNLM"/>
    </source>
</evidence>
<dbReference type="EMBL" id="JBHUDD010000057">
    <property type="protein sequence ID" value="MFD1509944.1"/>
    <property type="molecule type" value="Genomic_DNA"/>
</dbReference>
<reference evidence="2" key="1">
    <citation type="journal article" date="2019" name="Int. J. Syst. Evol. Microbiol.">
        <title>The Global Catalogue of Microorganisms (GCM) 10K type strain sequencing project: providing services to taxonomists for standard genome sequencing and annotation.</title>
        <authorList>
            <consortium name="The Broad Institute Genomics Platform"/>
            <consortium name="The Broad Institute Genome Sequencing Center for Infectious Disease"/>
            <person name="Wu L."/>
            <person name="Ma J."/>
        </authorList>
    </citation>
    <scope>NUCLEOTIDE SEQUENCE [LARGE SCALE GENOMIC DNA]</scope>
    <source>
        <strain evidence="2">CGMCC 1.12477</strain>
    </source>
</reference>
<proteinExistence type="predicted"/>
<evidence type="ECO:0000313" key="1">
    <source>
        <dbReference type="EMBL" id="MFD1509944.1"/>
    </source>
</evidence>
<evidence type="ECO:0000313" key="2">
    <source>
        <dbReference type="Proteomes" id="UP001597186"/>
    </source>
</evidence>
<comment type="caution">
    <text evidence="1">The sequence shown here is derived from an EMBL/GenBank/DDBJ whole genome shotgun (WGS) entry which is preliminary data.</text>
</comment>
<sequence>MATLTTNTTVRNPLAAFGGAILAWFETYADAKSRRSEIDALEAKSDAQLAEMGLTRDRIPHYVFRDLFYV</sequence>
<dbReference type="RefSeq" id="WP_379915604.1">
    <property type="nucleotide sequence ID" value="NZ_JBHUDD010000057.1"/>
</dbReference>